<protein>
    <submittedName>
        <fullName evidence="4">Putative 2og-fe oxygenase protein</fullName>
    </submittedName>
</protein>
<evidence type="ECO:0000256" key="1">
    <source>
        <dbReference type="ARBA" id="ARBA00008056"/>
    </source>
</evidence>
<dbReference type="GO" id="GO:0046872">
    <property type="term" value="F:metal ion binding"/>
    <property type="evidence" value="ECO:0007669"/>
    <property type="project" value="UniProtKB-KW"/>
</dbReference>
<dbReference type="HOGENOM" id="CLU_010119_6_3_1"/>
<dbReference type="Pfam" id="PF14226">
    <property type="entry name" value="DIOX_N"/>
    <property type="match status" value="1"/>
</dbReference>
<feature type="domain" description="Fe2OG dioxygenase" evidence="3">
    <location>
        <begin position="172"/>
        <end position="278"/>
    </location>
</feature>
<dbReference type="InterPro" id="IPR027443">
    <property type="entry name" value="IPNS-like_sf"/>
</dbReference>
<dbReference type="Gene3D" id="2.60.120.330">
    <property type="entry name" value="B-lactam Antibiotic, Isopenicillin N Synthase, Chain"/>
    <property type="match status" value="1"/>
</dbReference>
<dbReference type="OMA" id="PAFWHGD"/>
<dbReference type="OrthoDB" id="288590at2759"/>
<gene>
    <name evidence="4" type="ORF">UCREL1_10572</name>
</gene>
<dbReference type="GO" id="GO:0016491">
    <property type="term" value="F:oxidoreductase activity"/>
    <property type="evidence" value="ECO:0007669"/>
    <property type="project" value="UniProtKB-KW"/>
</dbReference>
<organism evidence="4 5">
    <name type="scientific">Eutypa lata (strain UCR-EL1)</name>
    <name type="common">Grapevine dieback disease fungus</name>
    <name type="synonym">Eutypa armeniacae</name>
    <dbReference type="NCBI Taxonomy" id="1287681"/>
    <lineage>
        <taxon>Eukaryota</taxon>
        <taxon>Fungi</taxon>
        <taxon>Dikarya</taxon>
        <taxon>Ascomycota</taxon>
        <taxon>Pezizomycotina</taxon>
        <taxon>Sordariomycetes</taxon>
        <taxon>Xylariomycetidae</taxon>
        <taxon>Xylariales</taxon>
        <taxon>Diatrypaceae</taxon>
        <taxon>Eutypa</taxon>
    </lineage>
</organism>
<accession>M7S8P7</accession>
<keyword evidence="2" id="KW-0479">Metal-binding</keyword>
<evidence type="ECO:0000313" key="5">
    <source>
        <dbReference type="Proteomes" id="UP000012174"/>
    </source>
</evidence>
<evidence type="ECO:0000259" key="3">
    <source>
        <dbReference type="PROSITE" id="PS51471"/>
    </source>
</evidence>
<comment type="similarity">
    <text evidence="1 2">Belongs to the iron/ascorbate-dependent oxidoreductase family.</text>
</comment>
<keyword evidence="2" id="KW-0560">Oxidoreductase</keyword>
<dbReference type="Proteomes" id="UP000012174">
    <property type="component" value="Unassembled WGS sequence"/>
</dbReference>
<keyword evidence="5" id="KW-1185">Reference proteome</keyword>
<proteinExistence type="inferred from homology"/>
<sequence>MATNELELPIIDLSGYIHSESPEDKAKVIAQVRDACRQYGFFQVKGHGVPLEAQKKLLGSLDSLFDLPKEDKLKLSFLQNPCRRGYEASGMSLRDGDALPDSKECFYIGREDPVIEHRGFYGPNIWPELPEDRFQGPVWDYYNKTEQLGRTIWEILLQGLGHSPSLMEAFSKRPMVQMKMIRYPRQSATLPNQFGVGAHTDFGGVTVLLQQPEREGLEVWHEENETWVPVPAAEDVFVINCGDMIMKWSGGVYKSAKHRVINKADTERLSCATFWHGDFSATNPLNPTDPIKETVGQLLFKRFGSQFSLPKEVYLAAASS</sequence>
<dbReference type="GO" id="GO:0044283">
    <property type="term" value="P:small molecule biosynthetic process"/>
    <property type="evidence" value="ECO:0007669"/>
    <property type="project" value="UniProtKB-ARBA"/>
</dbReference>
<evidence type="ECO:0000256" key="2">
    <source>
        <dbReference type="RuleBase" id="RU003682"/>
    </source>
</evidence>
<dbReference type="AlphaFoldDB" id="M7S8P7"/>
<dbReference type="InterPro" id="IPR044861">
    <property type="entry name" value="IPNS-like_FE2OG_OXY"/>
</dbReference>
<dbReference type="PROSITE" id="PS51471">
    <property type="entry name" value="FE2OG_OXY"/>
    <property type="match status" value="1"/>
</dbReference>
<keyword evidence="2" id="KW-0408">Iron</keyword>
<dbReference type="eggNOG" id="KOG0143">
    <property type="taxonomic scope" value="Eukaryota"/>
</dbReference>
<evidence type="ECO:0000313" key="4">
    <source>
        <dbReference type="EMBL" id="EMR62504.1"/>
    </source>
</evidence>
<dbReference type="InterPro" id="IPR050231">
    <property type="entry name" value="Iron_ascorbate_oxido_reductase"/>
</dbReference>
<dbReference type="STRING" id="1287681.M7S8P7"/>
<dbReference type="KEGG" id="ela:UCREL1_10572"/>
<reference evidence="5" key="1">
    <citation type="journal article" date="2013" name="Genome Announc.">
        <title>Draft genome sequence of the grapevine dieback fungus Eutypa lata UCR-EL1.</title>
        <authorList>
            <person name="Blanco-Ulate B."/>
            <person name="Rolshausen P.E."/>
            <person name="Cantu D."/>
        </authorList>
    </citation>
    <scope>NUCLEOTIDE SEQUENCE [LARGE SCALE GENOMIC DNA]</scope>
    <source>
        <strain evidence="5">UCR-EL1</strain>
    </source>
</reference>
<dbReference type="EMBL" id="KB707421">
    <property type="protein sequence ID" value="EMR62504.1"/>
    <property type="molecule type" value="Genomic_DNA"/>
</dbReference>
<dbReference type="PANTHER" id="PTHR47990">
    <property type="entry name" value="2-OXOGLUTARATE (2OG) AND FE(II)-DEPENDENT OXYGENASE SUPERFAMILY PROTEIN-RELATED"/>
    <property type="match status" value="1"/>
</dbReference>
<dbReference type="SUPFAM" id="SSF51197">
    <property type="entry name" value="Clavaminate synthase-like"/>
    <property type="match status" value="1"/>
</dbReference>
<dbReference type="InterPro" id="IPR005123">
    <property type="entry name" value="Oxoglu/Fe-dep_dioxygenase_dom"/>
</dbReference>
<name>M7S8P7_EUTLA</name>
<dbReference type="InterPro" id="IPR026992">
    <property type="entry name" value="DIOX_N"/>
</dbReference>
<dbReference type="Pfam" id="PF03171">
    <property type="entry name" value="2OG-FeII_Oxy"/>
    <property type="match status" value="1"/>
</dbReference>